<dbReference type="SUPFAM" id="SSF50486">
    <property type="entry name" value="FMT C-terminal domain-like"/>
    <property type="match status" value="1"/>
</dbReference>
<organism evidence="6">
    <name type="scientific">Xenorhabdus bovienii str. feltiae Moldova</name>
    <dbReference type="NCBI Taxonomy" id="1398200"/>
    <lineage>
        <taxon>Bacteria</taxon>
        <taxon>Pseudomonadati</taxon>
        <taxon>Pseudomonadota</taxon>
        <taxon>Gammaproteobacteria</taxon>
        <taxon>Enterobacterales</taxon>
        <taxon>Morganellaceae</taxon>
        <taxon>Xenorhabdus</taxon>
    </lineage>
</organism>
<dbReference type="HOGENOM" id="CLU_033347_5_0_6"/>
<proteinExistence type="inferred from homology"/>
<evidence type="ECO:0000259" key="4">
    <source>
        <dbReference type="Pfam" id="PF00551"/>
    </source>
</evidence>
<protein>
    <submittedName>
        <fullName evidence="6">Formyl transferase domain protein</fullName>
    </submittedName>
</protein>
<dbReference type="PANTHER" id="PTHR11138">
    <property type="entry name" value="METHIONYL-TRNA FORMYLTRANSFERASE"/>
    <property type="match status" value="1"/>
</dbReference>
<dbReference type="EMBL" id="CBSV010000107">
    <property type="protein sequence ID" value="CDH01026.1"/>
    <property type="molecule type" value="Genomic_DNA"/>
</dbReference>
<keyword evidence="2 6" id="KW-0808">Transferase</keyword>
<dbReference type="InterPro" id="IPR044135">
    <property type="entry name" value="Met-tRNA-FMT_C"/>
</dbReference>
<dbReference type="CDD" id="cd08704">
    <property type="entry name" value="Met_tRNA_FMT_C"/>
    <property type="match status" value="1"/>
</dbReference>
<feature type="domain" description="Formyl transferase N-terminal" evidence="4">
    <location>
        <begin position="69"/>
        <end position="172"/>
    </location>
</feature>
<dbReference type="SUPFAM" id="SSF53328">
    <property type="entry name" value="Formyltransferase"/>
    <property type="match status" value="1"/>
</dbReference>
<accession>A0A077NTW1</accession>
<evidence type="ECO:0000256" key="2">
    <source>
        <dbReference type="ARBA" id="ARBA00022679"/>
    </source>
</evidence>
<name>A0A077NTW1_XENBV</name>
<dbReference type="Gene3D" id="3.40.50.12230">
    <property type="match status" value="1"/>
</dbReference>
<dbReference type="Proteomes" id="UP000028487">
    <property type="component" value="Unassembled WGS sequence"/>
</dbReference>
<comment type="caution">
    <text evidence="6">The sequence shown here is derived from an EMBL/GenBank/DDBJ whole genome shotgun (WGS) entry which is preliminary data.</text>
</comment>
<evidence type="ECO:0000256" key="3">
    <source>
        <dbReference type="ARBA" id="ARBA00022917"/>
    </source>
</evidence>
<dbReference type="Pfam" id="PF02911">
    <property type="entry name" value="Formyl_trans_C"/>
    <property type="match status" value="1"/>
</dbReference>
<evidence type="ECO:0000259" key="5">
    <source>
        <dbReference type="Pfam" id="PF02911"/>
    </source>
</evidence>
<dbReference type="InterPro" id="IPR002376">
    <property type="entry name" value="Formyl_transf_N"/>
</dbReference>
<feature type="domain" description="Formyl transferase C-terminal" evidence="5">
    <location>
        <begin position="215"/>
        <end position="300"/>
    </location>
</feature>
<dbReference type="Pfam" id="PF00551">
    <property type="entry name" value="Formyl_trans_N"/>
    <property type="match status" value="1"/>
</dbReference>
<sequence>MSKKTKIVLFTEINSKLGSPFLRILSAHPMIELLMVITSPPNKECDYFINDRYSVNIEKEAISLGVTIKRPEKVNSPETIISIKEVNPDYFIVANFQQLLTRELLDIPNAMPINFHPSPLPRYAGLAPFYWMIKNGETKTSISAIKMDEGLDTGDIIMQRSIHFSEKETCIGLRTFQEDQNVLMLLDLIPLMVNNNFSYKPQNMQNRSYFGRPKSSDYHLNFQLEAQVLERHIRAAYRHPGAYFLTKKNLKIVVLSANVTNIPSNIEEAGEIRYSKGKIFVATKDFWLQLLTIDMDGIEVPASLLINKEKTDNRTNTLENIHI</sequence>
<comment type="similarity">
    <text evidence="1">Belongs to the Fmt family.</text>
</comment>
<dbReference type="InterPro" id="IPR036477">
    <property type="entry name" value="Formyl_transf_N_sf"/>
</dbReference>
<reference evidence="6" key="1">
    <citation type="submission" date="2013-07" db="EMBL/GenBank/DDBJ databases">
        <title>Sub-species coevolution in mutualistic symbiosis.</title>
        <authorList>
            <person name="Murfin K."/>
            <person name="Klassen J."/>
            <person name="Lee M."/>
            <person name="Forst S."/>
            <person name="Stock P."/>
            <person name="Goodrich-Blair H."/>
        </authorList>
    </citation>
    <scope>NUCLEOTIDE SEQUENCE [LARGE SCALE GENOMIC DNA]</scope>
    <source>
        <strain evidence="6">Feltiae Moldova</strain>
    </source>
</reference>
<dbReference type="GO" id="GO:0005829">
    <property type="term" value="C:cytosol"/>
    <property type="evidence" value="ECO:0007669"/>
    <property type="project" value="TreeGrafter"/>
</dbReference>
<gene>
    <name evidence="6" type="ORF">XBFM1_1950003</name>
</gene>
<keyword evidence="3" id="KW-0648">Protein biosynthesis</keyword>
<evidence type="ECO:0000256" key="1">
    <source>
        <dbReference type="ARBA" id="ARBA00010699"/>
    </source>
</evidence>
<dbReference type="RefSeq" id="WP_080718335.1">
    <property type="nucleotide sequence ID" value="NZ_CAWLWD010000168.1"/>
</dbReference>
<dbReference type="GO" id="GO:0004479">
    <property type="term" value="F:methionyl-tRNA formyltransferase activity"/>
    <property type="evidence" value="ECO:0007669"/>
    <property type="project" value="TreeGrafter"/>
</dbReference>
<dbReference type="PANTHER" id="PTHR11138:SF5">
    <property type="entry name" value="METHIONYL-TRNA FORMYLTRANSFERASE, MITOCHONDRIAL"/>
    <property type="match status" value="1"/>
</dbReference>
<dbReference type="AlphaFoldDB" id="A0A077NTW1"/>
<dbReference type="InterPro" id="IPR005793">
    <property type="entry name" value="Formyl_trans_C"/>
</dbReference>
<dbReference type="InterPro" id="IPR011034">
    <property type="entry name" value="Formyl_transferase-like_C_sf"/>
</dbReference>
<evidence type="ECO:0000313" key="6">
    <source>
        <dbReference type="EMBL" id="CDH01026.1"/>
    </source>
</evidence>